<evidence type="ECO:0000313" key="4">
    <source>
        <dbReference type="EMBL" id="GAA0187176.1"/>
    </source>
</evidence>
<dbReference type="EMBL" id="BAABME010014442">
    <property type="protein sequence ID" value="GAA0187176.1"/>
    <property type="molecule type" value="Genomic_DNA"/>
</dbReference>
<feature type="active site" evidence="2">
    <location>
        <position position="173"/>
    </location>
</feature>
<dbReference type="InterPro" id="IPR033140">
    <property type="entry name" value="Lipase_GDXG_put_SER_AS"/>
</dbReference>
<gene>
    <name evidence="4" type="ORF">LIER_34464</name>
</gene>
<dbReference type="AlphaFoldDB" id="A0AAV3RZL2"/>
<name>A0AAV3RZL2_LITER</name>
<feature type="domain" description="Alpha/beta hydrolase fold-3" evidence="3">
    <location>
        <begin position="82"/>
        <end position="295"/>
    </location>
</feature>
<comment type="caution">
    <text evidence="4">The sequence shown here is derived from an EMBL/GenBank/DDBJ whole genome shotgun (WGS) entry which is preliminary data.</text>
</comment>
<dbReference type="Proteomes" id="UP001454036">
    <property type="component" value="Unassembled WGS sequence"/>
</dbReference>
<dbReference type="Pfam" id="PF07859">
    <property type="entry name" value="Abhydrolase_3"/>
    <property type="match status" value="1"/>
</dbReference>
<dbReference type="InterPro" id="IPR029058">
    <property type="entry name" value="AB_hydrolase_fold"/>
</dbReference>
<evidence type="ECO:0000256" key="1">
    <source>
        <dbReference type="ARBA" id="ARBA00010515"/>
    </source>
</evidence>
<comment type="similarity">
    <text evidence="1">Belongs to the 'GDXG' lipolytic enzyme family.</text>
</comment>
<evidence type="ECO:0000256" key="2">
    <source>
        <dbReference type="PROSITE-ProRule" id="PRU10038"/>
    </source>
</evidence>
<dbReference type="PANTHER" id="PTHR23024">
    <property type="entry name" value="ARYLACETAMIDE DEACETYLASE"/>
    <property type="match status" value="1"/>
</dbReference>
<accession>A0AAV3RZL2</accession>
<protein>
    <submittedName>
        <fullName evidence="4">Deacetylase</fullName>
    </submittedName>
</protein>
<dbReference type="Gene3D" id="3.40.50.1820">
    <property type="entry name" value="alpha/beta hydrolase"/>
    <property type="match status" value="1"/>
</dbReference>
<dbReference type="PROSITE" id="PS01174">
    <property type="entry name" value="LIPASE_GDXG_SER"/>
    <property type="match status" value="1"/>
</dbReference>
<organism evidence="4 5">
    <name type="scientific">Lithospermum erythrorhizon</name>
    <name type="common">Purple gromwell</name>
    <name type="synonym">Lithospermum officinale var. erythrorhizon</name>
    <dbReference type="NCBI Taxonomy" id="34254"/>
    <lineage>
        <taxon>Eukaryota</taxon>
        <taxon>Viridiplantae</taxon>
        <taxon>Streptophyta</taxon>
        <taxon>Embryophyta</taxon>
        <taxon>Tracheophyta</taxon>
        <taxon>Spermatophyta</taxon>
        <taxon>Magnoliopsida</taxon>
        <taxon>eudicotyledons</taxon>
        <taxon>Gunneridae</taxon>
        <taxon>Pentapetalae</taxon>
        <taxon>asterids</taxon>
        <taxon>lamiids</taxon>
        <taxon>Boraginales</taxon>
        <taxon>Boraginaceae</taxon>
        <taxon>Boraginoideae</taxon>
        <taxon>Lithospermeae</taxon>
        <taxon>Lithospermum</taxon>
    </lineage>
</organism>
<keyword evidence="5" id="KW-1185">Reference proteome</keyword>
<dbReference type="GO" id="GO:0016787">
    <property type="term" value="F:hydrolase activity"/>
    <property type="evidence" value="ECO:0007669"/>
    <property type="project" value="InterPro"/>
</dbReference>
<dbReference type="InterPro" id="IPR050466">
    <property type="entry name" value="Carboxylest/Gibb_receptor"/>
</dbReference>
<dbReference type="SUPFAM" id="SSF53474">
    <property type="entry name" value="alpha/beta-Hydrolases"/>
    <property type="match status" value="1"/>
</dbReference>
<evidence type="ECO:0000259" key="3">
    <source>
        <dbReference type="Pfam" id="PF07859"/>
    </source>
</evidence>
<sequence length="316" mass="35814">MQNSQEMPSNSTEILFELFPFIKVFKDGHVHRFLETDFVPPSEDPQNKVQSKDIIISQETNASVRLYLPNNINYDNKKLPLLIYIHGGAFCIASAFSSVYHSFLNKLVDEANVIAVSVEYRLAPEHPIPACYDDSWSAFKWVVSNGDNNSGSDSEPWLRDYADFSRIFLAGDSAGANIAHDMMVRASDEASGFVETEVKLVGMALIHPFCGDDQPDLLWNFLCKDENSRLDDPRFNPAVRSILLEKLVCKKILICIAEKDFLRQRGWSYYEAIKNSGWGGEVELEETEAEDHVFHLENPGSPKADIFIKKMATFFK</sequence>
<dbReference type="PANTHER" id="PTHR23024:SF479">
    <property type="entry name" value="CARBOXYLESTERASE 2-RELATED"/>
    <property type="match status" value="1"/>
</dbReference>
<reference evidence="4 5" key="1">
    <citation type="submission" date="2024-01" db="EMBL/GenBank/DDBJ databases">
        <title>The complete chloroplast genome sequence of Lithospermum erythrorhizon: insights into the phylogenetic relationship among Boraginaceae species and the maternal lineages of purple gromwells.</title>
        <authorList>
            <person name="Okada T."/>
            <person name="Watanabe K."/>
        </authorList>
    </citation>
    <scope>NUCLEOTIDE SEQUENCE [LARGE SCALE GENOMIC DNA]</scope>
</reference>
<proteinExistence type="inferred from homology"/>
<evidence type="ECO:0000313" key="5">
    <source>
        <dbReference type="Proteomes" id="UP001454036"/>
    </source>
</evidence>
<dbReference type="InterPro" id="IPR013094">
    <property type="entry name" value="AB_hydrolase_3"/>
</dbReference>